<evidence type="ECO:0000256" key="1">
    <source>
        <dbReference type="ARBA" id="ARBA00023015"/>
    </source>
</evidence>
<dbReference type="Gene3D" id="1.10.10.10">
    <property type="entry name" value="Winged helix-like DNA-binding domain superfamily/Winged helix DNA-binding domain"/>
    <property type="match status" value="1"/>
</dbReference>
<dbReference type="STRING" id="1090322.MettiDRAFT_1350"/>
<sequence>MVTLMTSSLKSSELNDKSDSCMCIGKNECIGRDISHLFRSINIYLSNALEPHGLGSGQFPFFMRLLHHDGVSQESLANMLRYDRATITRSLNKLEDQGYVIRKRDPNDKRAYCVYLTEEGRKMGPILMEIGANLNDVLLHGFNDDEKAMFISLVEKAAMNIASENEIKKASNDW</sequence>
<dbReference type="GO" id="GO:0003677">
    <property type="term" value="F:DNA binding"/>
    <property type="evidence" value="ECO:0007669"/>
    <property type="project" value="UniProtKB-KW"/>
</dbReference>
<accession>W9DNZ5</accession>
<dbReference type="SUPFAM" id="SSF46785">
    <property type="entry name" value="Winged helix' DNA-binding domain"/>
    <property type="match status" value="1"/>
</dbReference>
<feature type="domain" description="HTH marR-type" evidence="4">
    <location>
        <begin position="27"/>
        <end position="159"/>
    </location>
</feature>
<dbReference type="CDD" id="cd00090">
    <property type="entry name" value="HTH_ARSR"/>
    <property type="match status" value="1"/>
</dbReference>
<evidence type="ECO:0000256" key="3">
    <source>
        <dbReference type="ARBA" id="ARBA00023163"/>
    </source>
</evidence>
<evidence type="ECO:0000313" key="5">
    <source>
        <dbReference type="EMBL" id="ETA67909.1"/>
    </source>
</evidence>
<dbReference type="InterPro" id="IPR023187">
    <property type="entry name" value="Tscrpt_reg_MarR-type_CS"/>
</dbReference>
<reference evidence="5 6" key="1">
    <citation type="submission" date="2013-08" db="EMBL/GenBank/DDBJ databases">
        <authorList>
            <consortium name="DOE Joint Genome Institute"/>
            <person name="Eisen J."/>
            <person name="Huntemann M."/>
            <person name="Han J."/>
            <person name="Chen A."/>
            <person name="Kyrpides N."/>
            <person name="Mavromatis K."/>
            <person name="Markowitz V."/>
            <person name="Palaniappan K."/>
            <person name="Ivanova N."/>
            <person name="Schaumberg A."/>
            <person name="Pati A."/>
            <person name="Liolios K."/>
            <person name="Nordberg H.P."/>
            <person name="Cantor M.N."/>
            <person name="Hua S.X."/>
            <person name="Woyke T."/>
        </authorList>
    </citation>
    <scope>NUCLEOTIDE SEQUENCE [LARGE SCALE GENOMIC DNA]</scope>
    <source>
        <strain evidence="5 6">DSM 2278</strain>
    </source>
</reference>
<dbReference type="GO" id="GO:0003700">
    <property type="term" value="F:DNA-binding transcription factor activity"/>
    <property type="evidence" value="ECO:0007669"/>
    <property type="project" value="InterPro"/>
</dbReference>
<dbReference type="AlphaFoldDB" id="W9DNZ5"/>
<dbReference type="InterPro" id="IPR036390">
    <property type="entry name" value="WH_DNA-bd_sf"/>
</dbReference>
<dbReference type="SMART" id="SM00347">
    <property type="entry name" value="HTH_MARR"/>
    <property type="match status" value="1"/>
</dbReference>
<evidence type="ECO:0000259" key="4">
    <source>
        <dbReference type="PROSITE" id="PS50995"/>
    </source>
</evidence>
<dbReference type="PROSITE" id="PS50995">
    <property type="entry name" value="HTH_MARR_2"/>
    <property type="match status" value="1"/>
</dbReference>
<keyword evidence="1" id="KW-0805">Transcription regulation</keyword>
<dbReference type="PROSITE" id="PS01117">
    <property type="entry name" value="HTH_MARR_1"/>
    <property type="match status" value="1"/>
</dbReference>
<dbReference type="PRINTS" id="PR00598">
    <property type="entry name" value="HTHMARR"/>
</dbReference>
<keyword evidence="6" id="KW-1185">Reference proteome</keyword>
<protein>
    <submittedName>
        <fullName evidence="5">Transcriptional regulator</fullName>
    </submittedName>
</protein>
<comment type="caution">
    <text evidence="5">The sequence shown here is derived from an EMBL/GenBank/DDBJ whole genome shotgun (WGS) entry which is preliminary data.</text>
</comment>
<dbReference type="PANTHER" id="PTHR42756:SF2">
    <property type="entry name" value="MARR FAMILY REGULATORY PROTEIN"/>
    <property type="match status" value="1"/>
</dbReference>
<organism evidence="5 6">
    <name type="scientific">Methanolobus tindarius DSM 2278</name>
    <dbReference type="NCBI Taxonomy" id="1090322"/>
    <lineage>
        <taxon>Archaea</taxon>
        <taxon>Methanobacteriati</taxon>
        <taxon>Methanobacteriota</taxon>
        <taxon>Stenosarchaea group</taxon>
        <taxon>Methanomicrobia</taxon>
        <taxon>Methanosarcinales</taxon>
        <taxon>Methanosarcinaceae</taxon>
        <taxon>Methanolobus</taxon>
    </lineage>
</organism>
<keyword evidence="3" id="KW-0804">Transcription</keyword>
<dbReference type="InterPro" id="IPR011991">
    <property type="entry name" value="ArsR-like_HTH"/>
</dbReference>
<dbReference type="Pfam" id="PF01047">
    <property type="entry name" value="MarR"/>
    <property type="match status" value="1"/>
</dbReference>
<evidence type="ECO:0000313" key="6">
    <source>
        <dbReference type="Proteomes" id="UP000019483"/>
    </source>
</evidence>
<dbReference type="EMBL" id="AZAJ01000001">
    <property type="protein sequence ID" value="ETA67909.1"/>
    <property type="molecule type" value="Genomic_DNA"/>
</dbReference>
<dbReference type="Proteomes" id="UP000019483">
    <property type="component" value="Unassembled WGS sequence"/>
</dbReference>
<keyword evidence="2" id="KW-0238">DNA-binding</keyword>
<dbReference type="InterPro" id="IPR000835">
    <property type="entry name" value="HTH_MarR-typ"/>
</dbReference>
<evidence type="ECO:0000256" key="2">
    <source>
        <dbReference type="ARBA" id="ARBA00023125"/>
    </source>
</evidence>
<dbReference type="PANTHER" id="PTHR42756">
    <property type="entry name" value="TRANSCRIPTIONAL REGULATOR, MARR"/>
    <property type="match status" value="1"/>
</dbReference>
<gene>
    <name evidence="5" type="ORF">MettiDRAFT_1350</name>
</gene>
<proteinExistence type="predicted"/>
<dbReference type="InterPro" id="IPR036388">
    <property type="entry name" value="WH-like_DNA-bd_sf"/>
</dbReference>
<name>W9DNZ5_METTI</name>